<sequence length="97" mass="11178">MNFGKILPIIVPKPLHLGNNWLLPSNSNRIDELDYSFLHPRQVVSKRNNIALPRASFRCGLFRPPIVVLKIQFIWAQEIEGDSICGRLIGNVFNKRR</sequence>
<dbReference type="EMBL" id="FOBH01000007">
    <property type="protein sequence ID" value="SEL27342.1"/>
    <property type="molecule type" value="Genomic_DNA"/>
</dbReference>
<organism evidence="1 2">
    <name type="scientific">Nitrosovibrio tenuis</name>
    <dbReference type="NCBI Taxonomy" id="1233"/>
    <lineage>
        <taxon>Bacteria</taxon>
        <taxon>Pseudomonadati</taxon>
        <taxon>Pseudomonadota</taxon>
        <taxon>Betaproteobacteria</taxon>
        <taxon>Nitrosomonadales</taxon>
        <taxon>Nitrosomonadaceae</taxon>
        <taxon>Nitrosovibrio</taxon>
    </lineage>
</organism>
<protein>
    <submittedName>
        <fullName evidence="1">Uncharacterized protein</fullName>
    </submittedName>
</protein>
<reference evidence="1 2" key="1">
    <citation type="submission" date="2016-10" db="EMBL/GenBank/DDBJ databases">
        <authorList>
            <person name="de Groot N.N."/>
        </authorList>
    </citation>
    <scope>NUCLEOTIDE SEQUENCE [LARGE SCALE GENOMIC DNA]</scope>
    <source>
        <strain evidence="1 2">Nv1</strain>
    </source>
</reference>
<evidence type="ECO:0000313" key="2">
    <source>
        <dbReference type="Proteomes" id="UP000198620"/>
    </source>
</evidence>
<evidence type="ECO:0000313" key="1">
    <source>
        <dbReference type="EMBL" id="SEL27342.1"/>
    </source>
</evidence>
<dbReference type="AlphaFoldDB" id="A0A1H7NV43"/>
<dbReference type="Proteomes" id="UP000198620">
    <property type="component" value="Unassembled WGS sequence"/>
</dbReference>
<gene>
    <name evidence="1" type="ORF">SAMN05216387_107147</name>
</gene>
<keyword evidence="2" id="KW-1185">Reference proteome</keyword>
<accession>A0A1H7NV43</accession>
<proteinExistence type="predicted"/>
<name>A0A1H7NV43_9PROT</name>
<dbReference type="STRING" id="1233.SAMN05216387_107147"/>